<keyword evidence="7" id="KW-0028">Amino-acid biosynthesis</keyword>
<dbReference type="GO" id="GO:0030170">
    <property type="term" value="F:pyridoxal phosphate binding"/>
    <property type="evidence" value="ECO:0007669"/>
    <property type="project" value="InterPro"/>
</dbReference>
<dbReference type="EMBL" id="FOCQ01000008">
    <property type="protein sequence ID" value="SEN28276.1"/>
    <property type="molecule type" value="Genomic_DNA"/>
</dbReference>
<evidence type="ECO:0000313" key="10">
    <source>
        <dbReference type="Proteomes" id="UP000199695"/>
    </source>
</evidence>
<evidence type="ECO:0000256" key="6">
    <source>
        <dbReference type="ARBA" id="ARBA00023102"/>
    </source>
</evidence>
<evidence type="ECO:0000256" key="5">
    <source>
        <dbReference type="ARBA" id="ARBA00022898"/>
    </source>
</evidence>
<evidence type="ECO:0000256" key="4">
    <source>
        <dbReference type="ARBA" id="ARBA00022679"/>
    </source>
</evidence>
<dbReference type="GO" id="GO:0004400">
    <property type="term" value="F:histidinol-phosphate transaminase activity"/>
    <property type="evidence" value="ECO:0007669"/>
    <property type="project" value="UniProtKB-UniRule"/>
</dbReference>
<dbReference type="RefSeq" id="WP_089968484.1">
    <property type="nucleotide sequence ID" value="NZ_FOCQ01000008.1"/>
</dbReference>
<evidence type="ECO:0000313" key="9">
    <source>
        <dbReference type="EMBL" id="SEN28276.1"/>
    </source>
</evidence>
<dbReference type="PANTHER" id="PTHR43643:SF3">
    <property type="entry name" value="HISTIDINOL-PHOSPHATE AMINOTRANSFERASE"/>
    <property type="match status" value="1"/>
</dbReference>
<dbReference type="Gene3D" id="3.40.640.10">
    <property type="entry name" value="Type I PLP-dependent aspartate aminotransferase-like (Major domain)"/>
    <property type="match status" value="1"/>
</dbReference>
<dbReference type="OrthoDB" id="9813612at2"/>
<evidence type="ECO:0000256" key="1">
    <source>
        <dbReference type="ARBA" id="ARBA00001933"/>
    </source>
</evidence>
<keyword evidence="3 7" id="KW-0032">Aminotransferase</keyword>
<dbReference type="UniPathway" id="UPA00031">
    <property type="reaction ID" value="UER00012"/>
</dbReference>
<dbReference type="EC" id="2.6.1.9" evidence="7"/>
<keyword evidence="5 7" id="KW-0663">Pyridoxal phosphate</keyword>
<organism evidence="9 10">
    <name type="scientific">Lihuaxuella thermophila</name>
    <dbReference type="NCBI Taxonomy" id="1173111"/>
    <lineage>
        <taxon>Bacteria</taxon>
        <taxon>Bacillati</taxon>
        <taxon>Bacillota</taxon>
        <taxon>Bacilli</taxon>
        <taxon>Bacillales</taxon>
        <taxon>Thermoactinomycetaceae</taxon>
        <taxon>Lihuaxuella</taxon>
    </lineage>
</organism>
<evidence type="ECO:0000256" key="3">
    <source>
        <dbReference type="ARBA" id="ARBA00022576"/>
    </source>
</evidence>
<comment type="subunit">
    <text evidence="2 7">Homodimer.</text>
</comment>
<dbReference type="InterPro" id="IPR015424">
    <property type="entry name" value="PyrdxlP-dep_Trfase"/>
</dbReference>
<dbReference type="Proteomes" id="UP000199695">
    <property type="component" value="Unassembled WGS sequence"/>
</dbReference>
<protein>
    <recommendedName>
        <fullName evidence="7">Histidinol-phosphate aminotransferase</fullName>
        <ecNumber evidence="7">2.6.1.9</ecNumber>
    </recommendedName>
    <alternativeName>
        <fullName evidence="7">Imidazole acetol-phosphate transaminase</fullName>
    </alternativeName>
</protein>
<dbReference type="PANTHER" id="PTHR43643">
    <property type="entry name" value="HISTIDINOL-PHOSPHATE AMINOTRANSFERASE 2"/>
    <property type="match status" value="1"/>
</dbReference>
<dbReference type="CDD" id="cd00609">
    <property type="entry name" value="AAT_like"/>
    <property type="match status" value="1"/>
</dbReference>
<comment type="catalytic activity">
    <reaction evidence="7">
        <text>L-histidinol phosphate + 2-oxoglutarate = 3-(imidazol-4-yl)-2-oxopropyl phosphate + L-glutamate</text>
        <dbReference type="Rhea" id="RHEA:23744"/>
        <dbReference type="ChEBI" id="CHEBI:16810"/>
        <dbReference type="ChEBI" id="CHEBI:29985"/>
        <dbReference type="ChEBI" id="CHEBI:57766"/>
        <dbReference type="ChEBI" id="CHEBI:57980"/>
        <dbReference type="EC" id="2.6.1.9"/>
    </reaction>
</comment>
<keyword evidence="10" id="KW-1185">Reference proteome</keyword>
<comment type="pathway">
    <text evidence="7">Amino-acid biosynthesis; L-histidine biosynthesis; L-histidine from 5-phospho-alpha-D-ribose 1-diphosphate: step 7/9.</text>
</comment>
<feature type="modified residue" description="N6-(pyridoxal phosphate)lysine" evidence="7">
    <location>
        <position position="222"/>
    </location>
</feature>
<feature type="domain" description="Aminotransferase class I/classII large" evidence="8">
    <location>
        <begin position="30"/>
        <end position="353"/>
    </location>
</feature>
<keyword evidence="4 7" id="KW-0808">Transferase</keyword>
<dbReference type="NCBIfam" id="TIGR01141">
    <property type="entry name" value="hisC"/>
    <property type="match status" value="1"/>
</dbReference>
<dbReference type="InterPro" id="IPR015422">
    <property type="entry name" value="PyrdxlP-dep_Trfase_small"/>
</dbReference>
<dbReference type="InterPro" id="IPR004839">
    <property type="entry name" value="Aminotransferase_I/II_large"/>
</dbReference>
<dbReference type="AlphaFoldDB" id="A0A1H8F9N2"/>
<reference evidence="9 10" key="1">
    <citation type="submission" date="2016-10" db="EMBL/GenBank/DDBJ databases">
        <authorList>
            <person name="de Groot N.N."/>
        </authorList>
    </citation>
    <scope>NUCLEOTIDE SEQUENCE [LARGE SCALE GENOMIC DNA]</scope>
    <source>
        <strain evidence="9 10">DSM 46701</strain>
    </source>
</reference>
<dbReference type="InterPro" id="IPR015421">
    <property type="entry name" value="PyrdxlP-dep_Trfase_major"/>
</dbReference>
<evidence type="ECO:0000259" key="8">
    <source>
        <dbReference type="Pfam" id="PF00155"/>
    </source>
</evidence>
<accession>A0A1H8F9N2</accession>
<name>A0A1H8F9N2_9BACL</name>
<comment type="similarity">
    <text evidence="7">Belongs to the class-II pyridoxal-phosphate-dependent aminotransferase family. Histidinol-phosphate aminotransferase subfamily.</text>
</comment>
<proteinExistence type="inferred from homology"/>
<dbReference type="SUPFAM" id="SSF53383">
    <property type="entry name" value="PLP-dependent transferases"/>
    <property type="match status" value="1"/>
</dbReference>
<dbReference type="InterPro" id="IPR050106">
    <property type="entry name" value="HistidinolP_aminotransfase"/>
</dbReference>
<comment type="cofactor">
    <cofactor evidence="1 7">
        <name>pyridoxal 5'-phosphate</name>
        <dbReference type="ChEBI" id="CHEBI:597326"/>
    </cofactor>
</comment>
<dbReference type="Pfam" id="PF00155">
    <property type="entry name" value="Aminotran_1_2"/>
    <property type="match status" value="1"/>
</dbReference>
<dbReference type="Gene3D" id="3.90.1150.10">
    <property type="entry name" value="Aspartate Aminotransferase, domain 1"/>
    <property type="match status" value="1"/>
</dbReference>
<dbReference type="InterPro" id="IPR005861">
    <property type="entry name" value="HisP_aminotrans"/>
</dbReference>
<dbReference type="GO" id="GO:0000105">
    <property type="term" value="P:L-histidine biosynthetic process"/>
    <property type="evidence" value="ECO:0007669"/>
    <property type="project" value="UniProtKB-UniRule"/>
</dbReference>
<evidence type="ECO:0000256" key="7">
    <source>
        <dbReference type="HAMAP-Rule" id="MF_01023"/>
    </source>
</evidence>
<dbReference type="STRING" id="1173111.SAMN05444955_10877"/>
<sequence length="369" mass="41727">MKPKASVRGLPVYQPGKPLEEVKREFGLEDVIKLASNENPFGCSKQVWPALAEEKDNFYLYPEGSAPELREKLAEHLEADPRRLIFGNGSDEIVQMIARTYLEPGTESVMAEITFPRYETLTRMEGAIPVKVPLRDGIHDLEAMARAVTEKTKIVWICNPNNPTGTIVSHDALSDFLDQLPDHVLVVVDEAYYEYVTDPSYPDTLSLLDYNPRIIVLRTFSKIYGLAAFRIGYGVGHPDVITELNRVREPFNVNRLAQRAALAALDDQAFVTYCRNQNRLGIKKITDKLDEWGLHYFPAHGNFILFDTGYPADEAFEYLLKRGVIVRSGQALGYPTYIRVTVGTEEQNSRFLEVYESFLKAKGKMPTNA</sequence>
<dbReference type="HAMAP" id="MF_01023">
    <property type="entry name" value="HisC_aminotrans_2"/>
    <property type="match status" value="1"/>
</dbReference>
<keyword evidence="6 7" id="KW-0368">Histidine biosynthesis</keyword>
<evidence type="ECO:0000256" key="2">
    <source>
        <dbReference type="ARBA" id="ARBA00011738"/>
    </source>
</evidence>
<gene>
    <name evidence="7" type="primary">hisC</name>
    <name evidence="9" type="ORF">SAMN05444955_10877</name>
</gene>